<organism evidence="1 2">
    <name type="scientific">Glossina austeni</name>
    <name type="common">Savannah tsetse fly</name>
    <dbReference type="NCBI Taxonomy" id="7395"/>
    <lineage>
        <taxon>Eukaryota</taxon>
        <taxon>Metazoa</taxon>
        <taxon>Ecdysozoa</taxon>
        <taxon>Arthropoda</taxon>
        <taxon>Hexapoda</taxon>
        <taxon>Insecta</taxon>
        <taxon>Pterygota</taxon>
        <taxon>Neoptera</taxon>
        <taxon>Endopterygota</taxon>
        <taxon>Diptera</taxon>
        <taxon>Brachycera</taxon>
        <taxon>Muscomorpha</taxon>
        <taxon>Hippoboscoidea</taxon>
        <taxon>Glossinidae</taxon>
        <taxon>Glossina</taxon>
    </lineage>
</organism>
<proteinExistence type="predicted"/>
<name>A0A1A9ULT4_GLOAU</name>
<protein>
    <submittedName>
        <fullName evidence="1">Uncharacterized protein</fullName>
    </submittedName>
</protein>
<accession>A0A1A9ULT4</accession>
<dbReference type="AlphaFoldDB" id="A0A1A9ULT4"/>
<keyword evidence="2" id="KW-1185">Reference proteome</keyword>
<reference evidence="1" key="1">
    <citation type="submission" date="2020-05" db="UniProtKB">
        <authorList>
            <consortium name="EnsemblMetazoa"/>
        </authorList>
    </citation>
    <scope>IDENTIFICATION</scope>
    <source>
        <strain evidence="1">TTRI</strain>
    </source>
</reference>
<evidence type="ECO:0000313" key="1">
    <source>
        <dbReference type="EnsemblMetazoa" id="GAUT008634-PA"/>
    </source>
</evidence>
<evidence type="ECO:0000313" key="2">
    <source>
        <dbReference type="Proteomes" id="UP000078200"/>
    </source>
</evidence>
<dbReference type="Proteomes" id="UP000078200">
    <property type="component" value="Unassembled WGS sequence"/>
</dbReference>
<dbReference type="EnsemblMetazoa" id="GAUT008634-RA">
    <property type="protein sequence ID" value="GAUT008634-PA"/>
    <property type="gene ID" value="GAUT008634"/>
</dbReference>
<dbReference type="VEuPathDB" id="VectorBase:GAUT008634"/>
<sequence>MNDMSEVDIYCLMLNERKLTPKMNAKGITQYTYFPNYIAVKKQSKQPSILFGRDCISLYETATEELKSILRIAIRTPDEHSKKHKLEQSGLKVGNIVVSYMLYVGSVAHGKNLP</sequence>